<sequence>MSALGRPQDTQILTITTYLSLLNGYKTLMLQHLNPDATASTSLTWGGGYLGVGAWVGGFVTNSIRRSRTSHSCIYYPFESYLLKGVLFARSSRSIPGEFCLATWRGGTCKVSALMFSLVYSGCTMRSSCVVTIYLRQSDVCQNQGEETVPLRSINGWLRDFLWAPLNPILSSLHTVFSF</sequence>
<keyword evidence="1" id="KW-0496">Mitochondrion</keyword>
<name>A0A101LZ81_PICGL</name>
<dbReference type="AlphaFoldDB" id="A0A101LZ81"/>
<dbReference type="GO" id="GO:0009579">
    <property type="term" value="C:thylakoid"/>
    <property type="evidence" value="ECO:0007669"/>
    <property type="project" value="InterPro"/>
</dbReference>
<gene>
    <name evidence="1" type="primary">psaA</name>
    <name evidence="1" type="ORF">ABT39_MTgene5050</name>
</gene>
<evidence type="ECO:0000313" key="1">
    <source>
        <dbReference type="EMBL" id="KUM48054.1"/>
    </source>
</evidence>
<protein>
    <submittedName>
        <fullName evidence="1">Photosystem I P700 chlorophyll a apoprotein A1</fullName>
    </submittedName>
</protein>
<organism evidence="1">
    <name type="scientific">Picea glauca</name>
    <name type="common">White spruce</name>
    <name type="synonym">Pinus glauca</name>
    <dbReference type="NCBI Taxonomy" id="3330"/>
    <lineage>
        <taxon>Eukaryota</taxon>
        <taxon>Viridiplantae</taxon>
        <taxon>Streptophyta</taxon>
        <taxon>Embryophyta</taxon>
        <taxon>Tracheophyta</taxon>
        <taxon>Spermatophyta</taxon>
        <taxon>Pinopsida</taxon>
        <taxon>Pinidae</taxon>
        <taxon>Conifers I</taxon>
        <taxon>Pinales</taxon>
        <taxon>Pinaceae</taxon>
        <taxon>Picea</taxon>
    </lineage>
</organism>
<dbReference type="SUPFAM" id="SSF81558">
    <property type="entry name" value="Photosystem I subunits PsaA/PsaB"/>
    <property type="match status" value="1"/>
</dbReference>
<reference evidence="1" key="1">
    <citation type="journal article" date="2015" name="Genome Biol. Evol.">
        <title>Organellar Genomes of White Spruce (Picea glauca): Assembly and Annotation.</title>
        <authorList>
            <person name="Jackman S.D."/>
            <person name="Warren R.L."/>
            <person name="Gibb E.A."/>
            <person name="Vandervalk B.P."/>
            <person name="Mohamadi H."/>
            <person name="Chu J."/>
            <person name="Raymond A."/>
            <person name="Pleasance S."/>
            <person name="Coope R."/>
            <person name="Wildung M.R."/>
            <person name="Ritland C.E."/>
            <person name="Bousquet J."/>
            <person name="Jones S.J."/>
            <person name="Bohlmann J."/>
            <person name="Birol I."/>
        </authorList>
    </citation>
    <scope>NUCLEOTIDE SEQUENCE [LARGE SCALE GENOMIC DNA]</scope>
    <source>
        <tissue evidence="1">Flushing bud</tissue>
    </source>
</reference>
<dbReference type="GO" id="GO:0015979">
    <property type="term" value="P:photosynthesis"/>
    <property type="evidence" value="ECO:0007669"/>
    <property type="project" value="InterPro"/>
</dbReference>
<proteinExistence type="predicted"/>
<comment type="caution">
    <text evidence="1">The sequence shown here is derived from an EMBL/GenBank/DDBJ whole genome shotgun (WGS) entry which is preliminary data.</text>
</comment>
<geneLocation type="mitochondrion" evidence="1"/>
<dbReference type="InterPro" id="IPR036408">
    <property type="entry name" value="PSI_PsaA/B_sf"/>
</dbReference>
<dbReference type="Pfam" id="PF00223">
    <property type="entry name" value="PsaA_PsaB"/>
    <property type="match status" value="1"/>
</dbReference>
<accession>A0A101LZ81</accession>
<dbReference type="Gene3D" id="1.20.1130.10">
    <property type="entry name" value="Photosystem I PsaA/PsaB"/>
    <property type="match status" value="1"/>
</dbReference>
<dbReference type="InterPro" id="IPR001280">
    <property type="entry name" value="PSI_PsaA/B"/>
</dbReference>
<dbReference type="GO" id="GO:0016020">
    <property type="term" value="C:membrane"/>
    <property type="evidence" value="ECO:0007669"/>
    <property type="project" value="InterPro"/>
</dbReference>
<dbReference type="EMBL" id="LKAM01000006">
    <property type="protein sequence ID" value="KUM48054.1"/>
    <property type="molecule type" value="Genomic_DNA"/>
</dbReference>